<dbReference type="CDD" id="cd07377">
    <property type="entry name" value="WHTH_GntR"/>
    <property type="match status" value="1"/>
</dbReference>
<dbReference type="Gene3D" id="3.40.640.10">
    <property type="entry name" value="Type I PLP-dependent aspartate aminotransferase-like (Major domain)"/>
    <property type="match status" value="1"/>
</dbReference>
<dbReference type="SUPFAM" id="SSF53383">
    <property type="entry name" value="PLP-dependent transferases"/>
    <property type="match status" value="1"/>
</dbReference>
<comment type="similarity">
    <text evidence="1">In the C-terminal section; belongs to the class-I pyridoxal-phosphate-dependent aminotransferase family.</text>
</comment>
<dbReference type="PANTHER" id="PTHR46577:SF1">
    <property type="entry name" value="HTH-TYPE TRANSCRIPTIONAL REGULATORY PROTEIN GABR"/>
    <property type="match status" value="1"/>
</dbReference>
<keyword evidence="7" id="KW-0808">Transferase</keyword>
<dbReference type="InterPro" id="IPR000524">
    <property type="entry name" value="Tscrpt_reg_HTH_GntR"/>
</dbReference>
<keyword evidence="7" id="KW-0032">Aminotransferase</keyword>
<dbReference type="Pfam" id="PF00155">
    <property type="entry name" value="Aminotran_1_2"/>
    <property type="match status" value="1"/>
</dbReference>
<reference evidence="7 8" key="1">
    <citation type="submission" date="2020-05" db="EMBL/GenBank/DDBJ databases">
        <title>Flexivirga sp. ID2601S isolated from air conditioner.</title>
        <authorList>
            <person name="Kim D.H."/>
        </authorList>
    </citation>
    <scope>NUCLEOTIDE SEQUENCE [LARGE SCALE GENOMIC DNA]</scope>
    <source>
        <strain evidence="7 8">ID2601S</strain>
    </source>
</reference>
<keyword evidence="8" id="KW-1185">Reference proteome</keyword>
<evidence type="ECO:0000256" key="3">
    <source>
        <dbReference type="ARBA" id="ARBA00023015"/>
    </source>
</evidence>
<dbReference type="CDD" id="cd00609">
    <property type="entry name" value="AAT_like"/>
    <property type="match status" value="1"/>
</dbReference>
<feature type="domain" description="HTH gntR-type" evidence="6">
    <location>
        <begin position="21"/>
        <end position="89"/>
    </location>
</feature>
<keyword evidence="3" id="KW-0805">Transcription regulation</keyword>
<dbReference type="InterPro" id="IPR036390">
    <property type="entry name" value="WH_DNA-bd_sf"/>
</dbReference>
<evidence type="ECO:0000313" key="7">
    <source>
        <dbReference type="EMBL" id="NNG39915.1"/>
    </source>
</evidence>
<dbReference type="PROSITE" id="PS50949">
    <property type="entry name" value="HTH_GNTR"/>
    <property type="match status" value="1"/>
</dbReference>
<dbReference type="EMBL" id="JABENB010000001">
    <property type="protein sequence ID" value="NNG39915.1"/>
    <property type="molecule type" value="Genomic_DNA"/>
</dbReference>
<dbReference type="InterPro" id="IPR004839">
    <property type="entry name" value="Aminotransferase_I/II_large"/>
</dbReference>
<proteinExistence type="inferred from homology"/>
<dbReference type="AlphaFoldDB" id="A0A849AHI8"/>
<dbReference type="InterPro" id="IPR015424">
    <property type="entry name" value="PyrdxlP-dep_Trfase"/>
</dbReference>
<dbReference type="GO" id="GO:0003677">
    <property type="term" value="F:DNA binding"/>
    <property type="evidence" value="ECO:0007669"/>
    <property type="project" value="UniProtKB-KW"/>
</dbReference>
<dbReference type="GO" id="GO:0008483">
    <property type="term" value="F:transaminase activity"/>
    <property type="evidence" value="ECO:0007669"/>
    <property type="project" value="UniProtKB-KW"/>
</dbReference>
<comment type="caution">
    <text evidence="7">The sequence shown here is derived from an EMBL/GenBank/DDBJ whole genome shotgun (WGS) entry which is preliminary data.</text>
</comment>
<organism evidence="7 8">
    <name type="scientific">Flexivirga aerilata</name>
    <dbReference type="NCBI Taxonomy" id="1656889"/>
    <lineage>
        <taxon>Bacteria</taxon>
        <taxon>Bacillati</taxon>
        <taxon>Actinomycetota</taxon>
        <taxon>Actinomycetes</taxon>
        <taxon>Micrococcales</taxon>
        <taxon>Dermacoccaceae</taxon>
        <taxon>Flexivirga</taxon>
    </lineage>
</organism>
<dbReference type="InterPro" id="IPR051446">
    <property type="entry name" value="HTH_trans_reg/aminotransferase"/>
</dbReference>
<dbReference type="PRINTS" id="PR00035">
    <property type="entry name" value="HTHGNTR"/>
</dbReference>
<dbReference type="PANTHER" id="PTHR46577">
    <property type="entry name" value="HTH-TYPE TRANSCRIPTIONAL REGULATORY PROTEIN GABR"/>
    <property type="match status" value="1"/>
</dbReference>
<evidence type="ECO:0000259" key="6">
    <source>
        <dbReference type="PROSITE" id="PS50949"/>
    </source>
</evidence>
<keyword evidence="5" id="KW-0804">Transcription</keyword>
<protein>
    <submittedName>
        <fullName evidence="7">PLP-dependent aminotransferase family protein</fullName>
    </submittedName>
</protein>
<dbReference type="InterPro" id="IPR015421">
    <property type="entry name" value="PyrdxlP-dep_Trfase_major"/>
</dbReference>
<dbReference type="Gene3D" id="1.10.10.10">
    <property type="entry name" value="Winged helix-like DNA-binding domain superfamily/Winged helix DNA-binding domain"/>
    <property type="match status" value="1"/>
</dbReference>
<evidence type="ECO:0000256" key="1">
    <source>
        <dbReference type="ARBA" id="ARBA00005384"/>
    </source>
</evidence>
<evidence type="ECO:0000313" key="8">
    <source>
        <dbReference type="Proteomes" id="UP000557772"/>
    </source>
</evidence>
<dbReference type="RefSeq" id="WP_171155108.1">
    <property type="nucleotide sequence ID" value="NZ_JABENB010000001.1"/>
</dbReference>
<dbReference type="SUPFAM" id="SSF46785">
    <property type="entry name" value="Winged helix' DNA-binding domain"/>
    <property type="match status" value="1"/>
</dbReference>
<keyword evidence="4" id="KW-0238">DNA-binding</keyword>
<dbReference type="Pfam" id="PF00392">
    <property type="entry name" value="GntR"/>
    <property type="match status" value="1"/>
</dbReference>
<keyword evidence="2" id="KW-0663">Pyridoxal phosphate</keyword>
<name>A0A849AHI8_9MICO</name>
<dbReference type="GO" id="GO:0030170">
    <property type="term" value="F:pyridoxal phosphate binding"/>
    <property type="evidence" value="ECO:0007669"/>
    <property type="project" value="InterPro"/>
</dbReference>
<dbReference type="Proteomes" id="UP000557772">
    <property type="component" value="Unassembled WGS sequence"/>
</dbReference>
<evidence type="ECO:0000256" key="4">
    <source>
        <dbReference type="ARBA" id="ARBA00023125"/>
    </source>
</evidence>
<gene>
    <name evidence="7" type="ORF">HJ588_11605</name>
</gene>
<dbReference type="GO" id="GO:0003700">
    <property type="term" value="F:DNA-binding transcription factor activity"/>
    <property type="evidence" value="ECO:0007669"/>
    <property type="project" value="InterPro"/>
</dbReference>
<dbReference type="SMART" id="SM00345">
    <property type="entry name" value="HTH_GNTR"/>
    <property type="match status" value="1"/>
</dbReference>
<evidence type="ECO:0000256" key="2">
    <source>
        <dbReference type="ARBA" id="ARBA00022898"/>
    </source>
</evidence>
<sequence length="483" mass="50304">MAPTLSAHRLASMVGSPADDGPAYRWLADTIRVLVSDGRLVHDTRLPSERDLVSALGLSRTTVTRAYGLLRDQGYAQARHGSGTRVVVPGGPVAGGGEPMPSALGALSAPPAGAIDLTCAAPPAAPGLTTAYADSAPRLAGYTSGAGYFPLGVPELREAVAERFTARGVPTAADQIIVTTGALAALATVFRALVGRGDRVVIENPTYPNSLATLRHSGGRPVAVPVLGDVDGMSGLRSTLASAKAMLVVPDFHNPTGRLLDDAARARLAGEWRRAGVVGVVDETIAELWLDGTPDVLPMAAHSPDCVTVGTASKTLWGGLRVGWIRAPHKLIGAIATARLTLDLGGPVQEQLVTASMIREHGGLPEDAARSIREARDAVLGLRDLLPEWSVTVPRGGLLLCGDCPSPARRRWRERRRPGECAWCRARPSRSTATASRRSSARPTPCVPTSCATPCRGSLPPGTTCVVNGFNQAGTTFGALTNV</sequence>
<evidence type="ECO:0000256" key="5">
    <source>
        <dbReference type="ARBA" id="ARBA00023163"/>
    </source>
</evidence>
<dbReference type="InterPro" id="IPR036388">
    <property type="entry name" value="WH-like_DNA-bd_sf"/>
</dbReference>
<accession>A0A849AHI8</accession>